<evidence type="ECO:0000313" key="1">
    <source>
        <dbReference type="EMBL" id="MCF2872630.1"/>
    </source>
</evidence>
<name>A0ABS9CZC8_9RHOB</name>
<dbReference type="RefSeq" id="WP_235226950.1">
    <property type="nucleotide sequence ID" value="NZ_JAKGAQ010000004.1"/>
</dbReference>
<accession>A0ABS9CZC8</accession>
<keyword evidence="1" id="KW-0808">Transferase</keyword>
<organism evidence="1 2">
    <name type="scientific">Octadecabacter dasysiphoniae</name>
    <dbReference type="NCBI Taxonomy" id="2909341"/>
    <lineage>
        <taxon>Bacteria</taxon>
        <taxon>Pseudomonadati</taxon>
        <taxon>Pseudomonadota</taxon>
        <taxon>Alphaproteobacteria</taxon>
        <taxon>Rhodobacterales</taxon>
        <taxon>Roseobacteraceae</taxon>
        <taxon>Octadecabacter</taxon>
    </lineage>
</organism>
<dbReference type="InterPro" id="IPR029063">
    <property type="entry name" value="SAM-dependent_MTases_sf"/>
</dbReference>
<comment type="caution">
    <text evidence="1">The sequence shown here is derived from an EMBL/GenBank/DDBJ whole genome shotgun (WGS) entry which is preliminary data.</text>
</comment>
<protein>
    <submittedName>
        <fullName evidence="1">Class I SAM-dependent methyltransferase</fullName>
    </submittedName>
</protein>
<dbReference type="EMBL" id="JAKGAQ010000004">
    <property type="protein sequence ID" value="MCF2872630.1"/>
    <property type="molecule type" value="Genomic_DNA"/>
</dbReference>
<dbReference type="GO" id="GO:0032259">
    <property type="term" value="P:methylation"/>
    <property type="evidence" value="ECO:0007669"/>
    <property type="project" value="UniProtKB-KW"/>
</dbReference>
<dbReference type="InterPro" id="IPR010342">
    <property type="entry name" value="DUF938"/>
</dbReference>
<proteinExistence type="predicted"/>
<reference evidence="1 2" key="1">
    <citation type="submission" date="2022-01" db="EMBL/GenBank/DDBJ databases">
        <title>Octadecabacter sp. nov., isolated from a marine alga.</title>
        <authorList>
            <person name="Jin M.S."/>
            <person name="Kim H.M."/>
            <person name="Han D.M."/>
            <person name="Jung J.J."/>
            <person name="Jeon C.O."/>
        </authorList>
    </citation>
    <scope>NUCLEOTIDE SEQUENCE [LARGE SCALE GENOMIC DNA]</scope>
    <source>
        <strain evidence="1 2">G9-8</strain>
    </source>
</reference>
<dbReference type="GO" id="GO:0008168">
    <property type="term" value="F:methyltransferase activity"/>
    <property type="evidence" value="ECO:0007669"/>
    <property type="project" value="UniProtKB-KW"/>
</dbReference>
<dbReference type="Proteomes" id="UP001200557">
    <property type="component" value="Unassembled WGS sequence"/>
</dbReference>
<sequence>MEIRVPPPSASIATVPDASGKLYAPSASRNTESLCETVSSIAPLTGDALEIASGTGQHIVAFAAAMRALHWHPSEVEQVRLNSITAYTLESGLSNIAPPLVLNATQPGWGNTIAPNDLILTANLFHLISAAEARVLLAEAAKALIRTGLLLVYGPFKRDGELTSEGDARFDASLRTSDSEIGYKDDAWVKSEGKEANLEFIQAIDMPANNLALVFRRR</sequence>
<dbReference type="Gene3D" id="3.40.50.150">
    <property type="entry name" value="Vaccinia Virus protein VP39"/>
    <property type="match status" value="1"/>
</dbReference>
<evidence type="ECO:0000313" key="2">
    <source>
        <dbReference type="Proteomes" id="UP001200557"/>
    </source>
</evidence>
<dbReference type="PANTHER" id="PTHR20974">
    <property type="entry name" value="UPF0585 PROTEIN CG18661"/>
    <property type="match status" value="1"/>
</dbReference>
<dbReference type="SUPFAM" id="SSF53335">
    <property type="entry name" value="S-adenosyl-L-methionine-dependent methyltransferases"/>
    <property type="match status" value="1"/>
</dbReference>
<keyword evidence="1" id="KW-0489">Methyltransferase</keyword>
<dbReference type="PANTHER" id="PTHR20974:SF0">
    <property type="entry name" value="UPF0585 PROTEIN CG18661"/>
    <property type="match status" value="1"/>
</dbReference>
<gene>
    <name evidence="1" type="ORF">L0664_16280</name>
</gene>
<dbReference type="Pfam" id="PF06080">
    <property type="entry name" value="DUF938"/>
    <property type="match status" value="1"/>
</dbReference>
<keyword evidence="2" id="KW-1185">Reference proteome</keyword>